<dbReference type="PANTHER" id="PTHR47972:SF28">
    <property type="entry name" value="KINESIN-LIKE PROTEIN KLP-3"/>
    <property type="match status" value="1"/>
</dbReference>
<dbReference type="Gene3D" id="3.40.850.10">
    <property type="entry name" value="Kinesin motor domain"/>
    <property type="match status" value="1"/>
</dbReference>
<feature type="domain" description="Calponin-homology (CH)" evidence="6">
    <location>
        <begin position="1"/>
        <end position="109"/>
    </location>
</feature>
<evidence type="ECO:0000313" key="8">
    <source>
        <dbReference type="Proteomes" id="UP000515123"/>
    </source>
</evidence>
<keyword evidence="4" id="KW-0547">Nucleotide-binding</keyword>
<dbReference type="GO" id="GO:0005524">
    <property type="term" value="F:ATP binding"/>
    <property type="evidence" value="ECO:0007669"/>
    <property type="project" value="UniProtKB-UniRule"/>
</dbReference>
<dbReference type="Pfam" id="PF00307">
    <property type="entry name" value="CH"/>
    <property type="match status" value="1"/>
</dbReference>
<dbReference type="Gene3D" id="1.10.418.10">
    <property type="entry name" value="Calponin-like domain"/>
    <property type="match status" value="1"/>
</dbReference>
<name>A0A6P5EHK3_ANACO</name>
<reference evidence="8" key="1">
    <citation type="journal article" date="2015" name="Nat. Genet.">
        <title>The pineapple genome and the evolution of CAM photosynthesis.</title>
        <authorList>
            <person name="Ming R."/>
            <person name="VanBuren R."/>
            <person name="Wai C.M."/>
            <person name="Tang H."/>
            <person name="Schatz M.C."/>
            <person name="Bowers J.E."/>
            <person name="Lyons E."/>
            <person name="Wang M.L."/>
            <person name="Chen J."/>
            <person name="Biggers E."/>
            <person name="Zhang J."/>
            <person name="Huang L."/>
            <person name="Zhang L."/>
            <person name="Miao W."/>
            <person name="Zhang J."/>
            <person name="Ye Z."/>
            <person name="Miao C."/>
            <person name="Lin Z."/>
            <person name="Wang H."/>
            <person name="Zhou H."/>
            <person name="Yim W.C."/>
            <person name="Priest H.D."/>
            <person name="Zheng C."/>
            <person name="Woodhouse M."/>
            <person name="Edger P.P."/>
            <person name="Guyot R."/>
            <person name="Guo H.B."/>
            <person name="Guo H."/>
            <person name="Zheng G."/>
            <person name="Singh R."/>
            <person name="Sharma A."/>
            <person name="Min X."/>
            <person name="Zheng Y."/>
            <person name="Lee H."/>
            <person name="Gurtowski J."/>
            <person name="Sedlazeck F.J."/>
            <person name="Harkess A."/>
            <person name="McKain M.R."/>
            <person name="Liao Z."/>
            <person name="Fang J."/>
            <person name="Liu J."/>
            <person name="Zhang X."/>
            <person name="Zhang Q."/>
            <person name="Hu W."/>
            <person name="Qin Y."/>
            <person name="Wang K."/>
            <person name="Chen L.Y."/>
            <person name="Shirley N."/>
            <person name="Lin Y.R."/>
            <person name="Liu L.Y."/>
            <person name="Hernandez A.G."/>
            <person name="Wright C.L."/>
            <person name="Bulone V."/>
            <person name="Tuskan G.A."/>
            <person name="Heath K."/>
            <person name="Zee F."/>
            <person name="Moore P.H."/>
            <person name="Sunkar R."/>
            <person name="Leebens-Mack J.H."/>
            <person name="Mockler T."/>
            <person name="Bennetzen J.L."/>
            <person name="Freeling M."/>
            <person name="Sankoff D."/>
            <person name="Paterson A.H."/>
            <person name="Zhu X."/>
            <person name="Yang X."/>
            <person name="Smith J.A."/>
            <person name="Cushman J.C."/>
            <person name="Paull R.E."/>
            <person name="Yu Q."/>
        </authorList>
    </citation>
    <scope>NUCLEOTIDE SEQUENCE [LARGE SCALE GENOMIC DNA]</scope>
    <source>
        <strain evidence="8">cv. F153</strain>
    </source>
</reference>
<dbReference type="PROSITE" id="PS50021">
    <property type="entry name" value="CH"/>
    <property type="match status" value="1"/>
</dbReference>
<dbReference type="InterPro" id="IPR027640">
    <property type="entry name" value="Kinesin-like_fam"/>
</dbReference>
<feature type="compositionally biased region" description="Basic and acidic residues" evidence="5">
    <location>
        <begin position="964"/>
        <end position="984"/>
    </location>
</feature>
<dbReference type="OrthoDB" id="3176171at2759"/>
<dbReference type="GO" id="GO:0007018">
    <property type="term" value="P:microtubule-based movement"/>
    <property type="evidence" value="ECO:0007669"/>
    <property type="project" value="InterPro"/>
</dbReference>
<reference evidence="9" key="2">
    <citation type="submission" date="2025-08" db="UniProtKB">
        <authorList>
            <consortium name="RefSeq"/>
        </authorList>
    </citation>
    <scope>IDENTIFICATION</scope>
    <source>
        <tissue evidence="9">Leaf</tissue>
    </source>
</reference>
<dbReference type="PANTHER" id="PTHR47972">
    <property type="entry name" value="KINESIN-LIKE PROTEIN KLP-3"/>
    <property type="match status" value="1"/>
</dbReference>
<dbReference type="CDD" id="cd21203">
    <property type="entry name" value="CH_AtKIN14-like"/>
    <property type="match status" value="1"/>
</dbReference>
<dbReference type="AlphaFoldDB" id="A0A6P5EHK3"/>
<keyword evidence="8" id="KW-1185">Reference proteome</keyword>
<dbReference type="InterPro" id="IPR036961">
    <property type="entry name" value="Kinesin_motor_dom_sf"/>
</dbReference>
<dbReference type="SMART" id="SM00129">
    <property type="entry name" value="KISc"/>
    <property type="match status" value="1"/>
</dbReference>
<keyword evidence="4" id="KW-0067">ATP-binding</keyword>
<dbReference type="InterPro" id="IPR001715">
    <property type="entry name" value="CH_dom"/>
</dbReference>
<sequence>MDQVASETLAEDPSEEEFCLALRNGLILCNVLNKVNTGAVPKIVENPVVTIQSTDGAAQSAIQYFENMRNFLVAVGEMNLLTFEASDLEKGGSSIKVVDCILCLKGYHEWKQAGGIGIWRYGGIVKITSLNKRLPSSLLGGDKGLHGPPDNSTWIPDQQLLGFLHLLTEVFLEESKADGILSSLFDQFVLQLVRAFFTEWTELEDLHSNEMLIEVMLEHAFKEFSVLLATQRNKLELLLKKIIKDGDKTTPKAEFREAVLRHLKENSDEMSSCLKIPNNGHLNPEKEERVDYQQKQLEKLKLSFYEMKLQIESSRKKWEEDLRSLDHQVQALKDNSSSYYKLLEENRLLYNQVQDLKGNIRVYCRVKPFLKKHPDERSVVDHIGENGDIIIANPQKQGKDGRKIFSFNKIFGVSATQSEVFVDTQPLIRSVMDGYNVCIFAYGQTGSGKTYTMSGPDLTAEDTWGVNYRALDDLFRISKSRADIITYDVSVQMIEIYNEQVRDLLVADGTNRRLEIRNNSQLNGLNIPDASLVPVKCTQGVLELMKIGQGNRAVGATALNERSSRSHSVLTVHIHGKELVSGSTIRGCLHLVDLAGSERVDKSEATGERLKEAQHINRSLSALGDVISALAQKSPHIPYRNSKLTQVLQHALGGQAKTLMFVHINPEVDAFGETISTLKFAERVSSIELGAAHVNKESGQVKELKEEVFRLKSALESKESEVAQLKDFNRRSASEVRHSRARSPAAVVMTSKPEDNSYFGGDIRKIEVLSSSSGKQRTQFSSPLLVKENDKSPIIFGECGMNPRKVRPPSPHVRISLSADRASILKSKPKFESISDKLVPKLQSPEKAPTNTSNSTLPSVLSNKSLSRYWCPQENGNVKADLPELDEQQELKAEKDRSRIKAMHQKPDGIQTNMDMRIKAGARKISSDSSETENKEFVVVDSISNGNSKVKKFQRPSTRISQNIERRTIRREMEQLSDEKHENKPPNAEKTNTCEPEGRRSRSLSRGKLIPS</sequence>
<evidence type="ECO:0000256" key="2">
    <source>
        <dbReference type="ARBA" id="ARBA00022701"/>
    </source>
</evidence>
<dbReference type="InterPro" id="IPR027417">
    <property type="entry name" value="P-loop_NTPase"/>
</dbReference>
<dbReference type="PRINTS" id="PR00380">
    <property type="entry name" value="KINESINHEAVY"/>
</dbReference>
<dbReference type="GO" id="GO:0005874">
    <property type="term" value="C:microtubule"/>
    <property type="evidence" value="ECO:0007669"/>
    <property type="project" value="UniProtKB-KW"/>
</dbReference>
<dbReference type="GeneID" id="109706494"/>
<dbReference type="RefSeq" id="XP_020082934.1">
    <property type="nucleotide sequence ID" value="XM_020227345.1"/>
</dbReference>
<keyword evidence="3 4" id="KW-0505">Motor protein</keyword>
<dbReference type="FunFam" id="1.10.418.10:FF:000117">
    <property type="entry name" value="p-loop nucleoside triphosphate hydrolase superfamily protein with CH (Calponin Homology) domain"/>
    <property type="match status" value="1"/>
</dbReference>
<dbReference type="SUPFAM" id="SSF52540">
    <property type="entry name" value="P-loop containing nucleoside triphosphate hydrolases"/>
    <property type="match status" value="1"/>
</dbReference>
<dbReference type="Proteomes" id="UP000515123">
    <property type="component" value="Linkage group 2"/>
</dbReference>
<dbReference type="GO" id="GO:0003777">
    <property type="term" value="F:microtubule motor activity"/>
    <property type="evidence" value="ECO:0007669"/>
    <property type="project" value="InterPro"/>
</dbReference>
<evidence type="ECO:0000259" key="6">
    <source>
        <dbReference type="PROSITE" id="PS50021"/>
    </source>
</evidence>
<feature type="region of interest" description="Disordered" evidence="5">
    <location>
        <begin position="836"/>
        <end position="859"/>
    </location>
</feature>
<dbReference type="SUPFAM" id="SSF47576">
    <property type="entry name" value="Calponin-homology domain, CH-domain"/>
    <property type="match status" value="1"/>
</dbReference>
<evidence type="ECO:0000259" key="7">
    <source>
        <dbReference type="PROSITE" id="PS50067"/>
    </source>
</evidence>
<dbReference type="GO" id="GO:0008017">
    <property type="term" value="F:microtubule binding"/>
    <property type="evidence" value="ECO:0007669"/>
    <property type="project" value="InterPro"/>
</dbReference>
<accession>A0A6P5EHK3</accession>
<feature type="region of interest" description="Disordered" evidence="5">
    <location>
        <begin position="948"/>
        <end position="1012"/>
    </location>
</feature>
<evidence type="ECO:0000256" key="4">
    <source>
        <dbReference type="PROSITE-ProRule" id="PRU00283"/>
    </source>
</evidence>
<evidence type="ECO:0000256" key="1">
    <source>
        <dbReference type="ARBA" id="ARBA00010899"/>
    </source>
</evidence>
<dbReference type="PROSITE" id="PS50067">
    <property type="entry name" value="KINESIN_MOTOR_2"/>
    <property type="match status" value="1"/>
</dbReference>
<dbReference type="FunFam" id="3.40.850.10:FF:000086">
    <property type="entry name" value="kinesin-like protein KIN-14F"/>
    <property type="match status" value="1"/>
</dbReference>
<dbReference type="InterPro" id="IPR036872">
    <property type="entry name" value="CH_dom_sf"/>
</dbReference>
<dbReference type="Pfam" id="PF00225">
    <property type="entry name" value="Kinesin"/>
    <property type="match status" value="1"/>
</dbReference>
<evidence type="ECO:0000256" key="3">
    <source>
        <dbReference type="ARBA" id="ARBA00023175"/>
    </source>
</evidence>
<feature type="domain" description="Kinesin motor" evidence="7">
    <location>
        <begin position="359"/>
        <end position="687"/>
    </location>
</feature>
<organism evidence="8 9">
    <name type="scientific">Ananas comosus</name>
    <name type="common">Pineapple</name>
    <name type="synonym">Ananas ananas</name>
    <dbReference type="NCBI Taxonomy" id="4615"/>
    <lineage>
        <taxon>Eukaryota</taxon>
        <taxon>Viridiplantae</taxon>
        <taxon>Streptophyta</taxon>
        <taxon>Embryophyta</taxon>
        <taxon>Tracheophyta</taxon>
        <taxon>Spermatophyta</taxon>
        <taxon>Magnoliopsida</taxon>
        <taxon>Liliopsida</taxon>
        <taxon>Poales</taxon>
        <taxon>Bromeliaceae</taxon>
        <taxon>Bromelioideae</taxon>
        <taxon>Ananas</taxon>
    </lineage>
</organism>
<feature type="compositionally biased region" description="Polar residues" evidence="5">
    <location>
        <begin position="849"/>
        <end position="859"/>
    </location>
</feature>
<gene>
    <name evidence="9" type="primary">LOC109706494</name>
</gene>
<dbReference type="InterPro" id="IPR001752">
    <property type="entry name" value="Kinesin_motor_dom"/>
</dbReference>
<protein>
    <submittedName>
        <fullName evidence="9">Kinesin-like protein KIN-14F</fullName>
    </submittedName>
</protein>
<evidence type="ECO:0000313" key="9">
    <source>
        <dbReference type="RefSeq" id="XP_020082934.1"/>
    </source>
</evidence>
<proteinExistence type="inferred from homology"/>
<comment type="similarity">
    <text evidence="1">Belongs to the TRAFAC class myosin-kinesin ATPase superfamily. Kinesin family. KIN-14 subfamily.</text>
</comment>
<keyword evidence="2" id="KW-0493">Microtubule</keyword>
<feature type="binding site" evidence="4">
    <location>
        <begin position="443"/>
        <end position="450"/>
    </location>
    <ligand>
        <name>ATP</name>
        <dbReference type="ChEBI" id="CHEBI:30616"/>
    </ligand>
</feature>
<evidence type="ECO:0000256" key="5">
    <source>
        <dbReference type="SAM" id="MobiDB-lite"/>
    </source>
</evidence>